<keyword evidence="2" id="KW-1133">Transmembrane helix</keyword>
<evidence type="ECO:0000256" key="2">
    <source>
        <dbReference type="SAM" id="Phobius"/>
    </source>
</evidence>
<feature type="transmembrane region" description="Helical" evidence="2">
    <location>
        <begin position="100"/>
        <end position="125"/>
    </location>
</feature>
<feature type="transmembrane region" description="Helical" evidence="2">
    <location>
        <begin position="62"/>
        <end position="79"/>
    </location>
</feature>
<organism evidence="3 4">
    <name type="scientific">Apodospora peruviana</name>
    <dbReference type="NCBI Taxonomy" id="516989"/>
    <lineage>
        <taxon>Eukaryota</taxon>
        <taxon>Fungi</taxon>
        <taxon>Dikarya</taxon>
        <taxon>Ascomycota</taxon>
        <taxon>Pezizomycotina</taxon>
        <taxon>Sordariomycetes</taxon>
        <taxon>Sordariomycetidae</taxon>
        <taxon>Sordariales</taxon>
        <taxon>Lasiosphaeriaceae</taxon>
        <taxon>Apodospora</taxon>
    </lineage>
</organism>
<keyword evidence="2" id="KW-0812">Transmembrane</keyword>
<dbReference type="EMBL" id="JAUEDM010000009">
    <property type="protein sequence ID" value="KAK3312425.1"/>
    <property type="molecule type" value="Genomic_DNA"/>
</dbReference>
<dbReference type="Proteomes" id="UP001283341">
    <property type="component" value="Unassembled WGS sequence"/>
</dbReference>
<feature type="compositionally biased region" description="Basic and acidic residues" evidence="1">
    <location>
        <begin position="219"/>
        <end position="234"/>
    </location>
</feature>
<gene>
    <name evidence="3" type="ORF">B0H66DRAFT_538713</name>
</gene>
<dbReference type="AlphaFoldDB" id="A0AAE0LYK6"/>
<proteinExistence type="predicted"/>
<comment type="caution">
    <text evidence="3">The sequence shown here is derived from an EMBL/GenBank/DDBJ whole genome shotgun (WGS) entry which is preliminary data.</text>
</comment>
<evidence type="ECO:0000313" key="3">
    <source>
        <dbReference type="EMBL" id="KAK3312425.1"/>
    </source>
</evidence>
<sequence length="250" mass="28031">MSFNDTYTTPACHVFTFRKDGPAAGLQVLEHLYAASTPCIRINHPHHQPRIPDLLQRGIWDSYWLGCVQVAFFFVYNALATWRVCRLIHRKQAGQSREDVACSVCLEYVAIGLTVGAVFAMLLFYGMERPQGVCEVAFTGCVEIEGWPADDWRIDVVICFWAVMGLNFLISSILLCQCCTHRDAESQGGRPRSAAQRVRRTTGSHDIEQRPATASGNVSEHELPPYEARNEGHEPPSYGSDQVWPTGRND</sequence>
<reference evidence="3" key="2">
    <citation type="submission" date="2023-06" db="EMBL/GenBank/DDBJ databases">
        <authorList>
            <consortium name="Lawrence Berkeley National Laboratory"/>
            <person name="Haridas S."/>
            <person name="Hensen N."/>
            <person name="Bonometti L."/>
            <person name="Westerberg I."/>
            <person name="Brannstrom I.O."/>
            <person name="Guillou S."/>
            <person name="Cros-Aarteil S."/>
            <person name="Calhoun S."/>
            <person name="Kuo A."/>
            <person name="Mondo S."/>
            <person name="Pangilinan J."/>
            <person name="Riley R."/>
            <person name="Labutti K."/>
            <person name="Andreopoulos B."/>
            <person name="Lipzen A."/>
            <person name="Chen C."/>
            <person name="Yanf M."/>
            <person name="Daum C."/>
            <person name="Ng V."/>
            <person name="Clum A."/>
            <person name="Steindorff A."/>
            <person name="Ohm R."/>
            <person name="Martin F."/>
            <person name="Silar P."/>
            <person name="Natvig D."/>
            <person name="Lalanne C."/>
            <person name="Gautier V."/>
            <person name="Ament-Velasquez S.L."/>
            <person name="Kruys A."/>
            <person name="Hutchinson M.I."/>
            <person name="Powell A.J."/>
            <person name="Barry K."/>
            <person name="Miller A.N."/>
            <person name="Grigoriev I.V."/>
            <person name="Debuchy R."/>
            <person name="Gladieux P."/>
            <person name="Thoren M.H."/>
            <person name="Johannesson H."/>
        </authorList>
    </citation>
    <scope>NUCLEOTIDE SEQUENCE</scope>
    <source>
        <strain evidence="3">CBS 118394</strain>
    </source>
</reference>
<feature type="transmembrane region" description="Helical" evidence="2">
    <location>
        <begin position="154"/>
        <end position="176"/>
    </location>
</feature>
<evidence type="ECO:0000256" key="1">
    <source>
        <dbReference type="SAM" id="MobiDB-lite"/>
    </source>
</evidence>
<keyword evidence="4" id="KW-1185">Reference proteome</keyword>
<accession>A0AAE0LYK6</accession>
<feature type="region of interest" description="Disordered" evidence="1">
    <location>
        <begin position="183"/>
        <end position="250"/>
    </location>
</feature>
<keyword evidence="2" id="KW-0472">Membrane</keyword>
<name>A0AAE0LYK6_9PEZI</name>
<reference evidence="3" key="1">
    <citation type="journal article" date="2023" name="Mol. Phylogenet. Evol.">
        <title>Genome-scale phylogeny and comparative genomics of the fungal order Sordariales.</title>
        <authorList>
            <person name="Hensen N."/>
            <person name="Bonometti L."/>
            <person name="Westerberg I."/>
            <person name="Brannstrom I.O."/>
            <person name="Guillou S."/>
            <person name="Cros-Aarteil S."/>
            <person name="Calhoun S."/>
            <person name="Haridas S."/>
            <person name="Kuo A."/>
            <person name="Mondo S."/>
            <person name="Pangilinan J."/>
            <person name="Riley R."/>
            <person name="LaButti K."/>
            <person name="Andreopoulos B."/>
            <person name="Lipzen A."/>
            <person name="Chen C."/>
            <person name="Yan M."/>
            <person name="Daum C."/>
            <person name="Ng V."/>
            <person name="Clum A."/>
            <person name="Steindorff A."/>
            <person name="Ohm R.A."/>
            <person name="Martin F."/>
            <person name="Silar P."/>
            <person name="Natvig D.O."/>
            <person name="Lalanne C."/>
            <person name="Gautier V."/>
            <person name="Ament-Velasquez S.L."/>
            <person name="Kruys A."/>
            <person name="Hutchinson M.I."/>
            <person name="Powell A.J."/>
            <person name="Barry K."/>
            <person name="Miller A.N."/>
            <person name="Grigoriev I.V."/>
            <person name="Debuchy R."/>
            <person name="Gladieux P."/>
            <person name="Hiltunen Thoren M."/>
            <person name="Johannesson H."/>
        </authorList>
    </citation>
    <scope>NUCLEOTIDE SEQUENCE</scope>
    <source>
        <strain evidence="3">CBS 118394</strain>
    </source>
</reference>
<protein>
    <submittedName>
        <fullName evidence="3">Uncharacterized protein</fullName>
    </submittedName>
</protein>
<evidence type="ECO:0000313" key="4">
    <source>
        <dbReference type="Proteomes" id="UP001283341"/>
    </source>
</evidence>